<dbReference type="InterPro" id="IPR043519">
    <property type="entry name" value="NT_sf"/>
</dbReference>
<reference evidence="1 2" key="1">
    <citation type="submission" date="2019-05" db="EMBL/GenBank/DDBJ databases">
        <authorList>
            <person name="Chen C."/>
        </authorList>
    </citation>
    <scope>NUCLEOTIDE SEQUENCE [LARGE SCALE GENOMIC DNA]</scope>
    <source>
        <strain evidence="1 2">HB172198</strain>
    </source>
</reference>
<dbReference type="InterPro" id="IPR039498">
    <property type="entry name" value="NTP_transf_5"/>
</dbReference>
<dbReference type="AlphaFoldDB" id="A0A4P8XMP7"/>
<gene>
    <name evidence="1" type="ORF">E6C60_3361</name>
</gene>
<name>A0A4P8XMP7_9BACL</name>
<evidence type="ECO:0008006" key="3">
    <source>
        <dbReference type="Google" id="ProtNLM"/>
    </source>
</evidence>
<proteinExistence type="predicted"/>
<dbReference type="Pfam" id="PF14907">
    <property type="entry name" value="NTP_transf_5"/>
    <property type="match status" value="1"/>
</dbReference>
<dbReference type="KEGG" id="palo:E6C60_3361"/>
<keyword evidence="2" id="KW-1185">Reference proteome</keyword>
<organism evidence="1 2">
    <name type="scientific">Paenibacillus algicola</name>
    <dbReference type="NCBI Taxonomy" id="2565926"/>
    <lineage>
        <taxon>Bacteria</taxon>
        <taxon>Bacillati</taxon>
        <taxon>Bacillota</taxon>
        <taxon>Bacilli</taxon>
        <taxon>Bacillales</taxon>
        <taxon>Paenibacillaceae</taxon>
        <taxon>Paenibacillus</taxon>
    </lineage>
</organism>
<evidence type="ECO:0000313" key="2">
    <source>
        <dbReference type="Proteomes" id="UP000300879"/>
    </source>
</evidence>
<dbReference type="Proteomes" id="UP000300879">
    <property type="component" value="Chromosome"/>
</dbReference>
<accession>A0A4P8XMP7</accession>
<dbReference type="EMBL" id="CP040396">
    <property type="protein sequence ID" value="QCT04072.1"/>
    <property type="molecule type" value="Genomic_DNA"/>
</dbReference>
<dbReference type="Gene3D" id="3.30.460.40">
    <property type="match status" value="1"/>
</dbReference>
<sequence>MPKELVFMLRLLREEVPAEALVRQCPPQLDWNLLVRLAMHHRVFPRVYLRLKELPKRLVPDDILEALRRQYQSNTVQMLHLTREMSTIQAALEKSGIRCLFLKGPSLAMQLYGDVSLRTSKDLDLLLHQDEVEKAEGVLKELGYIPEEERVLANWKQTSHHVSLKHAAHAAQVEIHWRLNPHFSKAYSFDQLWSRRSAISVSGQTVYGLGHEDLLGYLTDHGARHGWFRLRWLMDIVKLTPRLDALLLEHHLREQGGEHYAGQAWILASALFYVRIPVELHPFMKSTKSRQLAAMALHYIERIVQLNPVPEKSVAWHYNRYLIALMDGKQRAAYFRNKLLPNSRDAMQLPLPRELHFLYYVLRPVLWSWRRLQALSKNPFAGRN</sequence>
<evidence type="ECO:0000313" key="1">
    <source>
        <dbReference type="EMBL" id="QCT04072.1"/>
    </source>
</evidence>
<dbReference type="SUPFAM" id="SSF81301">
    <property type="entry name" value="Nucleotidyltransferase"/>
    <property type="match status" value="1"/>
</dbReference>
<protein>
    <recommendedName>
        <fullName evidence="3">Renal dipeptidase</fullName>
    </recommendedName>
</protein>